<accession>A0AAN7Z7K4</accession>
<dbReference type="AlphaFoldDB" id="A0AAN7Z7K4"/>
<evidence type="ECO:0000313" key="1">
    <source>
        <dbReference type="EMBL" id="KAK5633362.1"/>
    </source>
</evidence>
<name>A0AAN7Z7K4_9PEZI</name>
<reference evidence="1 2" key="1">
    <citation type="submission" date="2023-10" db="EMBL/GenBank/DDBJ databases">
        <title>Draft genome sequence of Xylaria bambusicola isolate GMP-LS, the root and basal stem rot pathogen of sugarcane in Indonesia.</title>
        <authorList>
            <person name="Selvaraj P."/>
            <person name="Muralishankar V."/>
            <person name="Muruganantham S."/>
            <person name="Sp S."/>
            <person name="Haryani S."/>
            <person name="Lau K.J.X."/>
            <person name="Naqvi N.I."/>
        </authorList>
    </citation>
    <scope>NUCLEOTIDE SEQUENCE [LARGE SCALE GENOMIC DNA]</scope>
    <source>
        <strain evidence="1">GMP-LS</strain>
    </source>
</reference>
<comment type="caution">
    <text evidence="1">The sequence shown here is derived from an EMBL/GenBank/DDBJ whole genome shotgun (WGS) entry which is preliminary data.</text>
</comment>
<keyword evidence="2" id="KW-1185">Reference proteome</keyword>
<dbReference type="Proteomes" id="UP001305414">
    <property type="component" value="Unassembled WGS sequence"/>
</dbReference>
<gene>
    <name evidence="1" type="ORF">RRF57_009076</name>
</gene>
<evidence type="ECO:0000313" key="2">
    <source>
        <dbReference type="Proteomes" id="UP001305414"/>
    </source>
</evidence>
<proteinExistence type="predicted"/>
<protein>
    <submittedName>
        <fullName evidence="1">Uncharacterized protein</fullName>
    </submittedName>
</protein>
<sequence>MPSFDHEAQVAILIRTWNLVSRWPAVHPYLRGTPSIPPPPSPRFGNHTVEGRPELVLIPTRKTWEQYGGREKEAVHEVWRVWAFAQAVAGAEERRFAVEVRAAAV</sequence>
<dbReference type="EMBL" id="JAWHQM010000031">
    <property type="protein sequence ID" value="KAK5633362.1"/>
    <property type="molecule type" value="Genomic_DNA"/>
</dbReference>
<organism evidence="1 2">
    <name type="scientific">Xylaria bambusicola</name>
    <dbReference type="NCBI Taxonomy" id="326684"/>
    <lineage>
        <taxon>Eukaryota</taxon>
        <taxon>Fungi</taxon>
        <taxon>Dikarya</taxon>
        <taxon>Ascomycota</taxon>
        <taxon>Pezizomycotina</taxon>
        <taxon>Sordariomycetes</taxon>
        <taxon>Xylariomycetidae</taxon>
        <taxon>Xylariales</taxon>
        <taxon>Xylariaceae</taxon>
        <taxon>Xylaria</taxon>
    </lineage>
</organism>